<sequence length="652" mass="73065">MFPFNMSFHAYFFYGPLNPEQICSQKKSFDECVEKLPCISLQSEAYQSFLKVFCESESEEYVKLGSCIAQQLVQPTEERCSLPDEVLKESFSTDAGCPFAKLAGLLECVLPSIESNCSLRASEHVQKMFNSFAGRFGESCLMSRAAELSVIKRLGYLLQLLVSACFQGDLQNDVTVSPEIVNVTVAVQPSCDVVTLESDEIIRNCVPSLGSSIRIGQTLLDGKSKFLDLCHKLEYFINCTDAQFCRTLEHDSLLDMLSRFCKLEAATFNPIAKCTTEFYHREQERKANDSEYCAIYDPEFSSDEFYSDSQIRMTTRSCPAFGQSLQCMAQRLAERCSYEALKLTYELYNAYSQHYGSRCVLDIQKVQRPPVVCTTKEDKQFNTCHDELLKQGMNKFTFMGNPEKTTSLCVTFTGPYRSCLASLNCTPEPYTKAFRETMSLLCFNETMKSVFGKSGACLAITIDSAATGMCDLSYDDDIIWSGLMDNGDSACRKLSSMLSCISEAVLERCGEESVDLLYLVNSLFMAQYDANCILEKPMLTTTMAEEPSKVTELITEDTTTETDSVTDTSVTVTAELETTEPTEWTEEPEYTETETTSEYQLLMSVPTLLLITNITSLPYKSNLSFRILLKCKVKLVGLASGHLISIVLITFN</sequence>
<name>A0A077ZA43_TRITR</name>
<gene>
    <name evidence="2" type="ORF">TTRE_0000480801</name>
</gene>
<evidence type="ECO:0000259" key="1">
    <source>
        <dbReference type="Pfam" id="PF01579"/>
    </source>
</evidence>
<evidence type="ECO:0000313" key="3">
    <source>
        <dbReference type="Proteomes" id="UP000030665"/>
    </source>
</evidence>
<dbReference type="InterPro" id="IPR002542">
    <property type="entry name" value="T20D4.11-like_dom"/>
</dbReference>
<dbReference type="Proteomes" id="UP000030665">
    <property type="component" value="Unassembled WGS sequence"/>
</dbReference>
<evidence type="ECO:0000313" key="2">
    <source>
        <dbReference type="EMBL" id="CDW56528.1"/>
    </source>
</evidence>
<organism evidence="2 3">
    <name type="scientific">Trichuris trichiura</name>
    <name type="common">Whipworm</name>
    <name type="synonym">Trichocephalus trichiurus</name>
    <dbReference type="NCBI Taxonomy" id="36087"/>
    <lineage>
        <taxon>Eukaryota</taxon>
        <taxon>Metazoa</taxon>
        <taxon>Ecdysozoa</taxon>
        <taxon>Nematoda</taxon>
        <taxon>Enoplea</taxon>
        <taxon>Dorylaimia</taxon>
        <taxon>Trichinellida</taxon>
        <taxon>Trichuridae</taxon>
        <taxon>Trichuris</taxon>
    </lineage>
</organism>
<dbReference type="OrthoDB" id="10315571at2759"/>
<reference evidence="2" key="1">
    <citation type="submission" date="2014-01" db="EMBL/GenBank/DDBJ databases">
        <authorList>
            <person name="Aslett M."/>
        </authorList>
    </citation>
    <scope>NUCLEOTIDE SEQUENCE</scope>
</reference>
<dbReference type="STRING" id="36087.A0A077ZA43"/>
<reference evidence="2" key="2">
    <citation type="submission" date="2014-03" db="EMBL/GenBank/DDBJ databases">
        <title>The whipworm genome and dual-species transcriptomics of an intimate host-pathogen interaction.</title>
        <authorList>
            <person name="Foth B.J."/>
            <person name="Tsai I.J."/>
            <person name="Reid A.J."/>
            <person name="Bancroft A.J."/>
            <person name="Nichol S."/>
            <person name="Tracey A."/>
            <person name="Holroyd N."/>
            <person name="Cotton J.A."/>
            <person name="Stanley E.J."/>
            <person name="Zarowiecki M."/>
            <person name="Liu J.Z."/>
            <person name="Huckvale T."/>
            <person name="Cooper P.J."/>
            <person name="Grencis R.K."/>
            <person name="Berriman M."/>
        </authorList>
    </citation>
    <scope>NUCLEOTIDE SEQUENCE [LARGE SCALE GENOMIC DNA]</scope>
</reference>
<dbReference type="AlphaFoldDB" id="A0A077ZA43"/>
<accession>A0A077ZA43</accession>
<protein>
    <recommendedName>
        <fullName evidence="1">T20D4.11-like domain-containing protein</fullName>
    </recommendedName>
</protein>
<proteinExistence type="predicted"/>
<keyword evidence="3" id="KW-1185">Reference proteome</keyword>
<feature type="domain" description="T20D4.11-like" evidence="1">
    <location>
        <begin position="203"/>
        <end position="354"/>
    </location>
</feature>
<dbReference type="EMBL" id="HG806050">
    <property type="protein sequence ID" value="CDW56528.1"/>
    <property type="molecule type" value="Genomic_DNA"/>
</dbReference>
<dbReference type="Pfam" id="PF01579">
    <property type="entry name" value="DUF19"/>
    <property type="match status" value="1"/>
</dbReference>